<evidence type="ECO:0000313" key="1">
    <source>
        <dbReference type="Proteomes" id="UP000694864"/>
    </source>
</evidence>
<evidence type="ECO:0000313" key="2">
    <source>
        <dbReference type="RefSeq" id="XP_019084621.1"/>
    </source>
</evidence>
<dbReference type="Proteomes" id="UP000694864">
    <property type="component" value="Chromosome 8"/>
</dbReference>
<proteinExistence type="predicted"/>
<gene>
    <name evidence="2" type="primary">LOC109126029</name>
</gene>
<keyword evidence="1" id="KW-1185">Reference proteome</keyword>
<dbReference type="GeneID" id="109126029"/>
<protein>
    <submittedName>
        <fullName evidence="2">Uncharacterized protein LOC109126029</fullName>
    </submittedName>
</protein>
<organism evidence="1 2">
    <name type="scientific">Camelina sativa</name>
    <name type="common">False flax</name>
    <name type="synonym">Myagrum sativum</name>
    <dbReference type="NCBI Taxonomy" id="90675"/>
    <lineage>
        <taxon>Eukaryota</taxon>
        <taxon>Viridiplantae</taxon>
        <taxon>Streptophyta</taxon>
        <taxon>Embryophyta</taxon>
        <taxon>Tracheophyta</taxon>
        <taxon>Spermatophyta</taxon>
        <taxon>Magnoliopsida</taxon>
        <taxon>eudicotyledons</taxon>
        <taxon>Gunneridae</taxon>
        <taxon>Pentapetalae</taxon>
        <taxon>rosids</taxon>
        <taxon>malvids</taxon>
        <taxon>Brassicales</taxon>
        <taxon>Brassicaceae</taxon>
        <taxon>Camelineae</taxon>
        <taxon>Camelina</taxon>
    </lineage>
</organism>
<accession>A0ABM1QCY3</accession>
<sequence>MNAEGDEVAVFVIAGSWECSDRGNWDFVLAKKCYGRSTALSLGLSYEELIANVTTDFELYGLNLKPKLSYWLPCQLSMFSVSRRPPVIITSTMGIRNFLNVRRVAVHLNLLLSLDNMSFDNS</sequence>
<reference evidence="1" key="1">
    <citation type="journal article" date="2014" name="Nat. Commun.">
        <title>The emerging biofuel crop Camelina sativa retains a highly undifferentiated hexaploid genome structure.</title>
        <authorList>
            <person name="Kagale S."/>
            <person name="Koh C."/>
            <person name="Nixon J."/>
            <person name="Bollina V."/>
            <person name="Clarke W.E."/>
            <person name="Tuteja R."/>
            <person name="Spillane C."/>
            <person name="Robinson S.J."/>
            <person name="Links M.G."/>
            <person name="Clarke C."/>
            <person name="Higgins E.E."/>
            <person name="Huebert T."/>
            <person name="Sharpe A.G."/>
            <person name="Parkin I.A."/>
        </authorList>
    </citation>
    <scope>NUCLEOTIDE SEQUENCE [LARGE SCALE GENOMIC DNA]</scope>
    <source>
        <strain evidence="1">cv. DH55</strain>
    </source>
</reference>
<reference evidence="2" key="2">
    <citation type="submission" date="2025-08" db="UniProtKB">
        <authorList>
            <consortium name="RefSeq"/>
        </authorList>
    </citation>
    <scope>IDENTIFICATION</scope>
    <source>
        <tissue evidence="2">Leaf</tissue>
    </source>
</reference>
<dbReference type="RefSeq" id="XP_019084621.1">
    <property type="nucleotide sequence ID" value="XM_019229076.1"/>
</dbReference>
<name>A0ABM1QCY3_CAMSA</name>